<reference evidence="4 5" key="1">
    <citation type="submission" date="2023-10" db="EMBL/GenBank/DDBJ databases">
        <title>Marimonas sp. nov. isolated from tidal mud flat.</title>
        <authorList>
            <person name="Jaincy N.J."/>
            <person name="Srinivasan S."/>
            <person name="Lee S.-S."/>
        </authorList>
    </citation>
    <scope>NUCLEOTIDE SEQUENCE [LARGE SCALE GENOMIC DNA]</scope>
    <source>
        <strain evidence="4 5">MJ-SS3</strain>
    </source>
</reference>
<dbReference type="RefSeq" id="WP_316660766.1">
    <property type="nucleotide sequence ID" value="NZ_JAWHTF010000001.1"/>
</dbReference>
<feature type="chain" id="PRO_5046511292" evidence="2">
    <location>
        <begin position="24"/>
        <end position="110"/>
    </location>
</feature>
<dbReference type="Proteomes" id="UP001268651">
    <property type="component" value="Unassembled WGS sequence"/>
</dbReference>
<evidence type="ECO:0000259" key="3">
    <source>
        <dbReference type="Pfam" id="PF18962"/>
    </source>
</evidence>
<organism evidence="4 5">
    <name type="scientific">Gilvirhabdus luticola</name>
    <dbReference type="NCBI Taxonomy" id="3079858"/>
    <lineage>
        <taxon>Bacteria</taxon>
        <taxon>Pseudomonadati</taxon>
        <taxon>Bacteroidota</taxon>
        <taxon>Flavobacteriia</taxon>
        <taxon>Flavobacteriales</taxon>
        <taxon>Flavobacteriaceae</taxon>
        <taxon>Gilvirhabdus</taxon>
    </lineage>
</organism>
<feature type="domain" description="Secretion system C-terminal sorting" evidence="3">
    <location>
        <begin position="40"/>
        <end position="109"/>
    </location>
</feature>
<protein>
    <submittedName>
        <fullName evidence="4">T9SS type A sorting domain-containing protein</fullName>
    </submittedName>
</protein>
<keyword evidence="1 2" id="KW-0732">Signal</keyword>
<name>A0ABU3U3N9_9FLAO</name>
<evidence type="ECO:0000256" key="1">
    <source>
        <dbReference type="ARBA" id="ARBA00022729"/>
    </source>
</evidence>
<evidence type="ECO:0000256" key="2">
    <source>
        <dbReference type="SAM" id="SignalP"/>
    </source>
</evidence>
<sequence>MKKNYIFLLLFVLLFLVSNQSHGQSGFQNNDSNNIEGLTIYPNPVSHGKLYITTKQNLNKEVEIFNVLGKSIYKTTLFSKELNVSKLHSGVYLLKITENNISTTRKLVIK</sequence>
<dbReference type="InterPro" id="IPR026444">
    <property type="entry name" value="Secre_tail"/>
</dbReference>
<proteinExistence type="predicted"/>
<dbReference type="EMBL" id="JAWHTF010000001">
    <property type="protein sequence ID" value="MDU8884961.1"/>
    <property type="molecule type" value="Genomic_DNA"/>
</dbReference>
<evidence type="ECO:0000313" key="5">
    <source>
        <dbReference type="Proteomes" id="UP001268651"/>
    </source>
</evidence>
<comment type="caution">
    <text evidence="4">The sequence shown here is derived from an EMBL/GenBank/DDBJ whole genome shotgun (WGS) entry which is preliminary data.</text>
</comment>
<accession>A0ABU3U3N9</accession>
<feature type="signal peptide" evidence="2">
    <location>
        <begin position="1"/>
        <end position="23"/>
    </location>
</feature>
<evidence type="ECO:0000313" key="4">
    <source>
        <dbReference type="EMBL" id="MDU8884961.1"/>
    </source>
</evidence>
<gene>
    <name evidence="4" type="ORF">RXV94_02230</name>
</gene>
<keyword evidence="5" id="KW-1185">Reference proteome</keyword>
<dbReference type="NCBIfam" id="TIGR04183">
    <property type="entry name" value="Por_Secre_tail"/>
    <property type="match status" value="1"/>
</dbReference>
<dbReference type="Pfam" id="PF18962">
    <property type="entry name" value="Por_Secre_tail"/>
    <property type="match status" value="1"/>
</dbReference>